<comment type="caution">
    <text evidence="1">The sequence shown here is derived from an EMBL/GenBank/DDBJ whole genome shotgun (WGS) entry which is preliminary data.</text>
</comment>
<proteinExistence type="predicted"/>
<reference evidence="1" key="1">
    <citation type="journal article" date="2020" name="mSystems">
        <title>Genome- and Community-Level Interaction Insights into Carbon Utilization and Element Cycling Functions of Hydrothermarchaeota in Hydrothermal Sediment.</title>
        <authorList>
            <person name="Zhou Z."/>
            <person name="Liu Y."/>
            <person name="Xu W."/>
            <person name="Pan J."/>
            <person name="Luo Z.H."/>
            <person name="Li M."/>
        </authorList>
    </citation>
    <scope>NUCLEOTIDE SEQUENCE [LARGE SCALE GENOMIC DNA]</scope>
    <source>
        <strain evidence="1">SpSt-102</strain>
    </source>
</reference>
<dbReference type="InterPro" id="IPR047324">
    <property type="entry name" value="LbH_gamma_CA-like"/>
</dbReference>
<dbReference type="Pfam" id="PF00132">
    <property type="entry name" value="Hexapep"/>
    <property type="match status" value="2"/>
</dbReference>
<protein>
    <submittedName>
        <fullName evidence="1">Gamma carbonic anhydrase family protein</fullName>
    </submittedName>
</protein>
<dbReference type="PANTHER" id="PTHR13061">
    <property type="entry name" value="DYNACTIN SUBUNIT P25"/>
    <property type="match status" value="1"/>
</dbReference>
<dbReference type="InterPro" id="IPR050484">
    <property type="entry name" value="Transf_Hexapept/Carb_Anhydrase"/>
</dbReference>
<sequence>MIISYKDKTPKIAPSAFVAENAVVIGDVEIGENSSVWFGCVIRCEENKIVIGKNTNIQDLTTIHTDHCCSVIIGDNVTVGHNVVLHGCEIGNNVLIGMGSIIMNRSKIGDNCLIGAGSLITQDMVIPPNTLVFGRPAKVIRELTPEEIEKIAISAKEYIELSNEYKKIKDY</sequence>
<dbReference type="CDD" id="cd04645">
    <property type="entry name" value="LbH_gamma_CA_like"/>
    <property type="match status" value="1"/>
</dbReference>
<gene>
    <name evidence="1" type="ORF">ENL71_06125</name>
</gene>
<evidence type="ECO:0000313" key="1">
    <source>
        <dbReference type="EMBL" id="HHS02069.1"/>
    </source>
</evidence>
<dbReference type="EMBL" id="DRUZ01000079">
    <property type="protein sequence ID" value="HHS02069.1"/>
    <property type="molecule type" value="Genomic_DNA"/>
</dbReference>
<name>A0A7C5V2J6_9FIRM</name>
<dbReference type="AlphaFoldDB" id="A0A7C5V2J6"/>
<accession>A0A7C5V2J6</accession>
<dbReference type="Gene3D" id="2.160.10.10">
    <property type="entry name" value="Hexapeptide repeat proteins"/>
    <property type="match status" value="1"/>
</dbReference>
<dbReference type="InterPro" id="IPR001451">
    <property type="entry name" value="Hexapep"/>
</dbReference>
<dbReference type="InterPro" id="IPR011004">
    <property type="entry name" value="Trimer_LpxA-like_sf"/>
</dbReference>
<dbReference type="PANTHER" id="PTHR13061:SF29">
    <property type="entry name" value="GAMMA CARBONIC ANHYDRASE-LIKE 1, MITOCHONDRIAL-RELATED"/>
    <property type="match status" value="1"/>
</dbReference>
<dbReference type="SUPFAM" id="SSF51161">
    <property type="entry name" value="Trimeric LpxA-like enzymes"/>
    <property type="match status" value="1"/>
</dbReference>
<organism evidence="1">
    <name type="scientific">Caldicellulosiruptor owensensis</name>
    <dbReference type="NCBI Taxonomy" id="55205"/>
    <lineage>
        <taxon>Bacteria</taxon>
        <taxon>Bacillati</taxon>
        <taxon>Bacillota</taxon>
        <taxon>Bacillota incertae sedis</taxon>
        <taxon>Caldicellulosiruptorales</taxon>
        <taxon>Caldicellulosiruptoraceae</taxon>
        <taxon>Caldicellulosiruptor</taxon>
    </lineage>
</organism>